<sequence>MASPSVALSQTRTRILDFAKPHKSEAAVRLRTSTAGIAILLLVMNLSPLPSLWTCFGVVLSQNSSATSWWFYLCSAELALLSLFALNVLQAGYALKYPRAPLPPLQSPAKANYISPVSQKKRLRTFTPNTSPQLQKSFSSSYISSPISTPSRTLHYTMPSSPSPFNTPLNSSSISIPPSPSPVIASPLAAYRGRHSASVGHAFDGSILSRLNHDSEDDEDE</sequence>
<dbReference type="RefSeq" id="XP_007321085.1">
    <property type="nucleotide sequence ID" value="XM_007321023.1"/>
</dbReference>
<evidence type="ECO:0000313" key="2">
    <source>
        <dbReference type="EMBL" id="EGO22547.1"/>
    </source>
</evidence>
<organism>
    <name type="scientific">Serpula lacrymans var. lacrymans (strain S7.9)</name>
    <name type="common">Dry rot fungus</name>
    <dbReference type="NCBI Taxonomy" id="578457"/>
    <lineage>
        <taxon>Eukaryota</taxon>
        <taxon>Fungi</taxon>
        <taxon>Dikarya</taxon>
        <taxon>Basidiomycota</taxon>
        <taxon>Agaricomycotina</taxon>
        <taxon>Agaricomycetes</taxon>
        <taxon>Agaricomycetidae</taxon>
        <taxon>Boletales</taxon>
        <taxon>Coniophorineae</taxon>
        <taxon>Serpulaceae</taxon>
        <taxon>Serpula</taxon>
    </lineage>
</organism>
<dbReference type="EMBL" id="GL945437">
    <property type="protein sequence ID" value="EGO22547.1"/>
    <property type="molecule type" value="Genomic_DNA"/>
</dbReference>
<name>F8P316_SERL9</name>
<keyword evidence="1" id="KW-0472">Membrane</keyword>
<proteinExistence type="predicted"/>
<protein>
    <submittedName>
        <fullName evidence="2">Uncharacterized protein</fullName>
    </submittedName>
</protein>
<dbReference type="Proteomes" id="UP000008064">
    <property type="component" value="Unassembled WGS sequence"/>
</dbReference>
<keyword evidence="1" id="KW-1133">Transmembrane helix</keyword>
<dbReference type="HOGENOM" id="CLU_081360_0_0_1"/>
<keyword evidence="1" id="KW-0812">Transmembrane</keyword>
<dbReference type="OrthoDB" id="3248709at2759"/>
<gene>
    <name evidence="2" type="ORF">SERLADRAFT_473529</name>
</gene>
<feature type="transmembrane region" description="Helical" evidence="1">
    <location>
        <begin position="30"/>
        <end position="49"/>
    </location>
</feature>
<feature type="transmembrane region" description="Helical" evidence="1">
    <location>
        <begin position="69"/>
        <end position="89"/>
    </location>
</feature>
<reference evidence="2" key="1">
    <citation type="submission" date="2011-04" db="EMBL/GenBank/DDBJ databases">
        <title>Evolution of plant cell wall degrading machinery underlies the functional diversity of forest fungi.</title>
        <authorList>
            <consortium name="US DOE Joint Genome Institute (JGI-PGF)"/>
            <person name="Eastwood D.C."/>
            <person name="Floudas D."/>
            <person name="Binder M."/>
            <person name="Majcherczyk A."/>
            <person name="Schneider P."/>
            <person name="Aerts A."/>
            <person name="Asiegbu F.O."/>
            <person name="Baker S.E."/>
            <person name="Barry K."/>
            <person name="Bendiksby M."/>
            <person name="Blumentritt M."/>
            <person name="Coutinho P.M."/>
            <person name="Cullen D."/>
            <person name="Cullen D."/>
            <person name="Gathman A."/>
            <person name="Goodell B."/>
            <person name="Henrissat B."/>
            <person name="Ihrmark K."/>
            <person name="Kauserud H."/>
            <person name="Kohler A."/>
            <person name="LaButti K."/>
            <person name="Lapidus A."/>
            <person name="Lavin J.L."/>
            <person name="Lee Y.-H."/>
            <person name="Lindquist E."/>
            <person name="Lilly W."/>
            <person name="Lucas S."/>
            <person name="Morin E."/>
            <person name="Murat C."/>
            <person name="Oguiza J.A."/>
            <person name="Park J."/>
            <person name="Pisabarro A.G."/>
            <person name="Riley R."/>
            <person name="Rosling A."/>
            <person name="Salamov A."/>
            <person name="Schmidt O."/>
            <person name="Schmutz J."/>
            <person name="Skrede I."/>
            <person name="Stenlid J."/>
            <person name="Wiebenga A."/>
            <person name="Xie X."/>
            <person name="Kues U."/>
            <person name="Hibbett D.S."/>
            <person name="Hoffmeister D."/>
            <person name="Hogberg N."/>
            <person name="Martin F."/>
            <person name="Grigoriev I.V."/>
            <person name="Watkinson S.C."/>
        </authorList>
    </citation>
    <scope>NUCLEOTIDE SEQUENCE</scope>
    <source>
        <strain evidence="2">S7.9</strain>
    </source>
</reference>
<dbReference type="AlphaFoldDB" id="F8P316"/>
<dbReference type="KEGG" id="sla:SERLADRAFT_473529"/>
<accession>F8P316</accession>
<dbReference type="GeneID" id="18820319"/>
<evidence type="ECO:0000256" key="1">
    <source>
        <dbReference type="SAM" id="Phobius"/>
    </source>
</evidence>